<evidence type="ECO:0000256" key="1">
    <source>
        <dbReference type="SAM" id="MobiDB-lite"/>
    </source>
</evidence>
<dbReference type="OrthoDB" id="9991317at2759"/>
<feature type="compositionally biased region" description="Low complexity" evidence="1">
    <location>
        <begin position="7"/>
        <end position="18"/>
    </location>
</feature>
<protein>
    <recommendedName>
        <fullName evidence="4">TPR-like protein</fullName>
    </recommendedName>
</protein>
<evidence type="ECO:0000313" key="2">
    <source>
        <dbReference type="EMBL" id="RPA88456.1"/>
    </source>
</evidence>
<dbReference type="AlphaFoldDB" id="A0A3N4IRM0"/>
<name>A0A3N4IRM0_9PEZI</name>
<dbReference type="Gene3D" id="1.25.40.10">
    <property type="entry name" value="Tetratricopeptide repeat domain"/>
    <property type="match status" value="1"/>
</dbReference>
<gene>
    <name evidence="2" type="ORF">L873DRAFT_1222879</name>
</gene>
<keyword evidence="3" id="KW-1185">Reference proteome</keyword>
<accession>A0A3N4IRM0</accession>
<dbReference type="Proteomes" id="UP000276215">
    <property type="component" value="Unassembled WGS sequence"/>
</dbReference>
<sequence>MAEILDTSGVGVSRSGTSDQDAGATEWEEDLRDTMETSDDLFSQYEQTDDLEFLKEAIALAESAVTSITPFHPNRAILSAKLCKMLGSKFEHTEDKVDLDLAWVWAMEEIGTTPKNMATYATACSSILTIRRQLESTYSRYRLPGADLLRRYERLGNMADLSEAIIEMEKALEACHPGTPGREIMLNNWSVMLVKRFERLGDINDLEKAAHISEEIVRKPSAGSHIDITELGNLGTILLIRFQRIGNIEDLQKAIKYSEEALAATPRDHPKLATIYGNMGTMFSARFERIGDLDDLQKAIKH</sequence>
<dbReference type="InterPro" id="IPR011990">
    <property type="entry name" value="TPR-like_helical_dom_sf"/>
</dbReference>
<dbReference type="EMBL" id="ML120989">
    <property type="protein sequence ID" value="RPA88456.1"/>
    <property type="molecule type" value="Genomic_DNA"/>
</dbReference>
<dbReference type="SUPFAM" id="SSF81901">
    <property type="entry name" value="HCP-like"/>
    <property type="match status" value="1"/>
</dbReference>
<feature type="non-terminal residue" evidence="2">
    <location>
        <position position="302"/>
    </location>
</feature>
<proteinExistence type="predicted"/>
<dbReference type="STRING" id="1336337.A0A3N4IRM0"/>
<reference evidence="2 3" key="1">
    <citation type="journal article" date="2018" name="Nat. Ecol. Evol.">
        <title>Pezizomycetes genomes reveal the molecular basis of ectomycorrhizal truffle lifestyle.</title>
        <authorList>
            <person name="Murat C."/>
            <person name="Payen T."/>
            <person name="Noel B."/>
            <person name="Kuo A."/>
            <person name="Morin E."/>
            <person name="Chen J."/>
            <person name="Kohler A."/>
            <person name="Krizsan K."/>
            <person name="Balestrini R."/>
            <person name="Da Silva C."/>
            <person name="Montanini B."/>
            <person name="Hainaut M."/>
            <person name="Levati E."/>
            <person name="Barry K.W."/>
            <person name="Belfiori B."/>
            <person name="Cichocki N."/>
            <person name="Clum A."/>
            <person name="Dockter R.B."/>
            <person name="Fauchery L."/>
            <person name="Guy J."/>
            <person name="Iotti M."/>
            <person name="Le Tacon F."/>
            <person name="Lindquist E.A."/>
            <person name="Lipzen A."/>
            <person name="Malagnac F."/>
            <person name="Mello A."/>
            <person name="Molinier V."/>
            <person name="Miyauchi S."/>
            <person name="Poulain J."/>
            <person name="Riccioni C."/>
            <person name="Rubini A."/>
            <person name="Sitrit Y."/>
            <person name="Splivallo R."/>
            <person name="Traeger S."/>
            <person name="Wang M."/>
            <person name="Zifcakova L."/>
            <person name="Wipf D."/>
            <person name="Zambonelli A."/>
            <person name="Paolocci F."/>
            <person name="Nowrousian M."/>
            <person name="Ottonello S."/>
            <person name="Baldrian P."/>
            <person name="Spatafora J.W."/>
            <person name="Henrissat B."/>
            <person name="Nagy L.G."/>
            <person name="Aury J.M."/>
            <person name="Wincker P."/>
            <person name="Grigoriev I.V."/>
            <person name="Bonfante P."/>
            <person name="Martin F.M."/>
        </authorList>
    </citation>
    <scope>NUCLEOTIDE SEQUENCE [LARGE SCALE GENOMIC DNA]</scope>
    <source>
        <strain evidence="2 3">120613-1</strain>
    </source>
</reference>
<feature type="region of interest" description="Disordered" evidence="1">
    <location>
        <begin position="1"/>
        <end position="27"/>
    </location>
</feature>
<evidence type="ECO:0008006" key="4">
    <source>
        <dbReference type="Google" id="ProtNLM"/>
    </source>
</evidence>
<evidence type="ECO:0000313" key="3">
    <source>
        <dbReference type="Proteomes" id="UP000276215"/>
    </source>
</evidence>
<organism evidence="2 3">
    <name type="scientific">Choiromyces venosus 120613-1</name>
    <dbReference type="NCBI Taxonomy" id="1336337"/>
    <lineage>
        <taxon>Eukaryota</taxon>
        <taxon>Fungi</taxon>
        <taxon>Dikarya</taxon>
        <taxon>Ascomycota</taxon>
        <taxon>Pezizomycotina</taxon>
        <taxon>Pezizomycetes</taxon>
        <taxon>Pezizales</taxon>
        <taxon>Tuberaceae</taxon>
        <taxon>Choiromyces</taxon>
    </lineage>
</organism>